<dbReference type="Gene3D" id="1.10.287.130">
    <property type="match status" value="1"/>
</dbReference>
<keyword evidence="8" id="KW-1133">Transmembrane helix</keyword>
<feature type="signal peptide" evidence="9">
    <location>
        <begin position="1"/>
        <end position="21"/>
    </location>
</feature>
<feature type="domain" description="Response regulatory" evidence="11">
    <location>
        <begin position="863"/>
        <end position="996"/>
    </location>
</feature>
<name>A0A833RDP5_9POAL</name>
<reference evidence="12" key="1">
    <citation type="submission" date="2020-01" db="EMBL/GenBank/DDBJ databases">
        <title>Genome sequence of Kobresia littledalei, the first chromosome-level genome in the family Cyperaceae.</title>
        <authorList>
            <person name="Qu G."/>
        </authorList>
    </citation>
    <scope>NUCLEOTIDE SEQUENCE</scope>
    <source>
        <strain evidence="12">C.B.Clarke</strain>
        <tissue evidence="12">Leaf</tissue>
    </source>
</reference>
<dbReference type="SUPFAM" id="SSF55874">
    <property type="entry name" value="ATPase domain of HSP90 chaperone/DNA topoisomerase II/histidine kinase"/>
    <property type="match status" value="1"/>
</dbReference>
<evidence type="ECO:0000313" key="12">
    <source>
        <dbReference type="EMBL" id="KAF3333038.1"/>
    </source>
</evidence>
<dbReference type="PROSITE" id="PS50110">
    <property type="entry name" value="RESPONSE_REGULATORY"/>
    <property type="match status" value="1"/>
</dbReference>
<keyword evidence="9" id="KW-0732">Signal</keyword>
<evidence type="ECO:0000256" key="7">
    <source>
        <dbReference type="PROSITE-ProRule" id="PRU00169"/>
    </source>
</evidence>
<dbReference type="InterPro" id="IPR004358">
    <property type="entry name" value="Sig_transdc_His_kin-like_C"/>
</dbReference>
<dbReference type="SMART" id="SM00448">
    <property type="entry name" value="REC"/>
    <property type="match status" value="1"/>
</dbReference>
<dbReference type="Gene3D" id="3.40.50.2300">
    <property type="match status" value="1"/>
</dbReference>
<evidence type="ECO:0000256" key="3">
    <source>
        <dbReference type="ARBA" id="ARBA00012438"/>
    </source>
</evidence>
<dbReference type="SUPFAM" id="SSF47384">
    <property type="entry name" value="Homodimeric domain of signal transducing histidine kinase"/>
    <property type="match status" value="1"/>
</dbReference>
<dbReference type="InterPro" id="IPR003594">
    <property type="entry name" value="HATPase_dom"/>
</dbReference>
<sequence>MVAAMLAVSLLVVLFFATCLAEQKSKILVQSNMDLLHGRLTDRASILLHVNESTSALADALKLTKISSFSEVENKIAPRLFTALSTIQLASQVTYIGKDGLVFSYHRDNRTNAVLSYNFNSCLFYNQNIDQYSGERYGYPVALSFQQCPTIKGWLLNALNGHVGSAQVNNQTISFTASVGNFGVVSVGVDLKDFLRYISEAGLDQSHFSGSSGSQISVSLNNMVDSQNDPDSSYLVGFDAEVGEHLSSTQNSSMQIKIPRVITLAFPDNKTMKIFQVLEVIIICLAGVVLFGMALFTFFMLRLLKQSKIQEVILQAELIKQKEAVQQAERKSMNKSLVVARASHDVRNALHSIIGLIEYCQDQTPGSDLGTNLAKMKDYAGDLLDILNTILDNSKVESGKMRLEQAEFNISQIIEKSVDAFNILAEKKGLEMIWDPCDFSVLKLGKVTGDKQRFKQILDNLLGNAVKFTSDGKIVVRAWASKPKLKIPNISADYGLSISHMFSCLSRSTFRHFRSRTKQQDVQFMGNNPYSIELTFEVDDTGIGIPVEKRASIFENYVQVKESSPEGTGLGLGIVQSFVRLMGGEISIRDKEPGEKGSCFKFNIFLRSEEVPLPDTIRHEEPNRLTIAEPFMLNESHLMKVHSLLFVQGSETKRILQAWIESLGIKVWTAKHAEHISPTLEKINHNINSSSKSDSVLLCKTFSRKSENVENEGFLRCREKDSEPLPRAELSSEFPLRILVIVDLSNGNLSDILATLTEFIERNINLYCKIACIADSKVTEKHLSQFGALPCNLTLRKPIHGTRLHKLFNFIQEFEKTQELHVDRVATNPFPKLRINIQPREPCEITEETSSIAESKNPLSGKRILLVDDDYVIRMVGSKVLSKLGAEVVIAKNGFEALNLVKKALETGLTRGKNGDYSFTYDAIFMDCQMPVMDGYEAARQIREEERRYGIHVPIITVSADASDEDVQKAVAAGMDRHLLKPLDERKVVDFFKSVST</sequence>
<evidence type="ECO:0000256" key="5">
    <source>
        <dbReference type="ARBA" id="ARBA00022864"/>
    </source>
</evidence>
<dbReference type="Proteomes" id="UP000623129">
    <property type="component" value="Unassembled WGS sequence"/>
</dbReference>
<organism evidence="12 13">
    <name type="scientific">Carex littledalei</name>
    <dbReference type="NCBI Taxonomy" id="544730"/>
    <lineage>
        <taxon>Eukaryota</taxon>
        <taxon>Viridiplantae</taxon>
        <taxon>Streptophyta</taxon>
        <taxon>Embryophyta</taxon>
        <taxon>Tracheophyta</taxon>
        <taxon>Spermatophyta</taxon>
        <taxon>Magnoliopsida</taxon>
        <taxon>Liliopsida</taxon>
        <taxon>Poales</taxon>
        <taxon>Cyperaceae</taxon>
        <taxon>Cyperoideae</taxon>
        <taxon>Cariceae</taxon>
        <taxon>Carex</taxon>
        <taxon>Carex subgen. Euthyceras</taxon>
    </lineage>
</organism>
<dbReference type="InterPro" id="IPR036890">
    <property type="entry name" value="HATPase_C_sf"/>
</dbReference>
<dbReference type="EC" id="2.7.13.3" evidence="3"/>
<dbReference type="PROSITE" id="PS50109">
    <property type="entry name" value="HIS_KIN"/>
    <property type="match status" value="1"/>
</dbReference>
<protein>
    <recommendedName>
        <fullName evidence="3">histidine kinase</fullName>
        <ecNumber evidence="3">2.7.13.3</ecNumber>
    </recommendedName>
</protein>
<keyword evidence="12" id="KW-0808">Transferase</keyword>
<evidence type="ECO:0000256" key="6">
    <source>
        <dbReference type="ARBA" id="ARBA00023012"/>
    </source>
</evidence>
<keyword evidence="8" id="KW-0812">Transmembrane</keyword>
<dbReference type="SMART" id="SM00387">
    <property type="entry name" value="HATPase_c"/>
    <property type="match status" value="1"/>
</dbReference>
<dbReference type="InterPro" id="IPR036097">
    <property type="entry name" value="HisK_dim/P_sf"/>
</dbReference>
<keyword evidence="13" id="KW-1185">Reference proteome</keyword>
<dbReference type="SMART" id="SM00388">
    <property type="entry name" value="HisKA"/>
    <property type="match status" value="1"/>
</dbReference>
<feature type="chain" id="PRO_5032602360" description="histidine kinase" evidence="9">
    <location>
        <begin position="22"/>
        <end position="997"/>
    </location>
</feature>
<feature type="transmembrane region" description="Helical" evidence="8">
    <location>
        <begin position="280"/>
        <end position="301"/>
    </location>
</feature>
<dbReference type="PANTHER" id="PTHR43719">
    <property type="entry name" value="TWO-COMPONENT HISTIDINE KINASE"/>
    <property type="match status" value="1"/>
</dbReference>
<evidence type="ECO:0000256" key="8">
    <source>
        <dbReference type="SAM" id="Phobius"/>
    </source>
</evidence>
<dbReference type="CDD" id="cd17546">
    <property type="entry name" value="REC_hyHK_CKI1_RcsC-like"/>
    <property type="match status" value="1"/>
</dbReference>
<gene>
    <name evidence="12" type="ORF">FCM35_KLT02615</name>
</gene>
<dbReference type="InterPro" id="IPR003661">
    <property type="entry name" value="HisK_dim/P_dom"/>
</dbReference>
<evidence type="ECO:0000256" key="1">
    <source>
        <dbReference type="ARBA" id="ARBA00000085"/>
    </source>
</evidence>
<dbReference type="AlphaFoldDB" id="A0A833RDP5"/>
<dbReference type="InterPro" id="IPR050956">
    <property type="entry name" value="2C_system_His_kinase"/>
</dbReference>
<proteinExistence type="predicted"/>
<evidence type="ECO:0000256" key="4">
    <source>
        <dbReference type="ARBA" id="ARBA00022553"/>
    </source>
</evidence>
<evidence type="ECO:0000313" key="13">
    <source>
        <dbReference type="Proteomes" id="UP000623129"/>
    </source>
</evidence>
<feature type="modified residue" description="4-aspartylphosphate" evidence="7">
    <location>
        <position position="927"/>
    </location>
</feature>
<dbReference type="SUPFAM" id="SSF52172">
    <property type="entry name" value="CheY-like"/>
    <property type="match status" value="1"/>
</dbReference>
<comment type="catalytic activity">
    <reaction evidence="1">
        <text>ATP + protein L-histidine = ADP + protein N-phospho-L-histidine.</text>
        <dbReference type="EC" id="2.7.13.3"/>
    </reaction>
</comment>
<keyword evidence="5" id="KW-0932">Cytokinin signaling pathway</keyword>
<dbReference type="InterPro" id="IPR011006">
    <property type="entry name" value="CheY-like_superfamily"/>
</dbReference>
<dbReference type="InterPro" id="IPR001789">
    <property type="entry name" value="Sig_transdc_resp-reg_receiver"/>
</dbReference>
<dbReference type="EMBL" id="SWLB01000011">
    <property type="protein sequence ID" value="KAF3333038.1"/>
    <property type="molecule type" value="Genomic_DNA"/>
</dbReference>
<dbReference type="PANTHER" id="PTHR43719:SF75">
    <property type="entry name" value="HISTIDINE KINASE CKI1"/>
    <property type="match status" value="1"/>
</dbReference>
<dbReference type="Pfam" id="PF00512">
    <property type="entry name" value="HisKA"/>
    <property type="match status" value="1"/>
</dbReference>
<dbReference type="OrthoDB" id="60033at2759"/>
<dbReference type="Gene3D" id="3.30.565.10">
    <property type="entry name" value="Histidine kinase-like ATPase, C-terminal domain"/>
    <property type="match status" value="1"/>
</dbReference>
<evidence type="ECO:0000256" key="9">
    <source>
        <dbReference type="SAM" id="SignalP"/>
    </source>
</evidence>
<accession>A0A833RDP5</accession>
<evidence type="ECO:0000256" key="2">
    <source>
        <dbReference type="ARBA" id="ARBA00002427"/>
    </source>
</evidence>
<dbReference type="GO" id="GO:0009736">
    <property type="term" value="P:cytokinin-activated signaling pathway"/>
    <property type="evidence" value="ECO:0007669"/>
    <property type="project" value="UniProtKB-KW"/>
</dbReference>
<keyword evidence="6" id="KW-0902">Two-component regulatory system</keyword>
<keyword evidence="4 7" id="KW-0597">Phosphoprotein</keyword>
<feature type="domain" description="Histidine kinase" evidence="10">
    <location>
        <begin position="341"/>
        <end position="608"/>
    </location>
</feature>
<dbReference type="PRINTS" id="PR00344">
    <property type="entry name" value="BCTRLSENSOR"/>
</dbReference>
<comment type="caution">
    <text evidence="12">The sequence shown here is derived from an EMBL/GenBank/DDBJ whole genome shotgun (WGS) entry which is preliminary data.</text>
</comment>
<evidence type="ECO:0000259" key="11">
    <source>
        <dbReference type="PROSITE" id="PS50110"/>
    </source>
</evidence>
<dbReference type="CDD" id="cd00082">
    <property type="entry name" value="HisKA"/>
    <property type="match status" value="1"/>
</dbReference>
<keyword evidence="12" id="KW-0418">Kinase</keyword>
<dbReference type="GO" id="GO:0000155">
    <property type="term" value="F:phosphorelay sensor kinase activity"/>
    <property type="evidence" value="ECO:0007669"/>
    <property type="project" value="InterPro"/>
</dbReference>
<dbReference type="Pfam" id="PF02518">
    <property type="entry name" value="HATPase_c"/>
    <property type="match status" value="1"/>
</dbReference>
<keyword evidence="8" id="KW-0472">Membrane</keyword>
<comment type="function">
    <text evidence="2">Cytokinin receptor related to bacterial two-component regulators. Functions as a histidine kinase and transmits the stress signal to a downstream MAPK cascade.</text>
</comment>
<evidence type="ECO:0000259" key="10">
    <source>
        <dbReference type="PROSITE" id="PS50109"/>
    </source>
</evidence>
<dbReference type="InterPro" id="IPR005467">
    <property type="entry name" value="His_kinase_dom"/>
</dbReference>
<dbReference type="Pfam" id="PF00072">
    <property type="entry name" value="Response_reg"/>
    <property type="match status" value="1"/>
</dbReference>